<evidence type="ECO:0000256" key="2">
    <source>
        <dbReference type="ARBA" id="ARBA00022980"/>
    </source>
</evidence>
<dbReference type="EMBL" id="MHIF01000016">
    <property type="protein sequence ID" value="OGY48271.1"/>
    <property type="molecule type" value="Genomic_DNA"/>
</dbReference>
<gene>
    <name evidence="6" type="ORF">A2663_00575</name>
</gene>
<dbReference type="AlphaFoldDB" id="A0A1G1Y7R9"/>
<accession>A0A1G1Y7R9</accession>
<evidence type="ECO:0000256" key="5">
    <source>
        <dbReference type="RuleBase" id="RU000568"/>
    </source>
</evidence>
<dbReference type="Pfam" id="PF01632">
    <property type="entry name" value="Ribosomal_L35p"/>
    <property type="match status" value="1"/>
</dbReference>
<evidence type="ECO:0000256" key="3">
    <source>
        <dbReference type="ARBA" id="ARBA00023274"/>
    </source>
</evidence>
<dbReference type="PRINTS" id="PR00064">
    <property type="entry name" value="RIBOSOMALL35"/>
</dbReference>
<protein>
    <recommendedName>
        <fullName evidence="4 5">50S ribosomal protein L35</fullName>
    </recommendedName>
</protein>
<dbReference type="InterPro" id="IPR021137">
    <property type="entry name" value="Ribosomal_bL35-like"/>
</dbReference>
<dbReference type="Gene3D" id="4.10.410.60">
    <property type="match status" value="1"/>
</dbReference>
<evidence type="ECO:0000256" key="4">
    <source>
        <dbReference type="ARBA" id="ARBA00035486"/>
    </source>
</evidence>
<dbReference type="GO" id="GO:0005840">
    <property type="term" value="C:ribosome"/>
    <property type="evidence" value="ECO:0007669"/>
    <property type="project" value="UniProtKB-KW"/>
</dbReference>
<evidence type="ECO:0000256" key="1">
    <source>
        <dbReference type="ARBA" id="ARBA00006598"/>
    </source>
</evidence>
<evidence type="ECO:0000313" key="7">
    <source>
        <dbReference type="Proteomes" id="UP000178432"/>
    </source>
</evidence>
<evidence type="ECO:0000313" key="6">
    <source>
        <dbReference type="EMBL" id="OGY48271.1"/>
    </source>
</evidence>
<organism evidence="6 7">
    <name type="scientific">Candidatus Buchananbacteria bacterium RIFCSPHIGHO2_01_FULL_46_12</name>
    <dbReference type="NCBI Taxonomy" id="1797536"/>
    <lineage>
        <taxon>Bacteria</taxon>
        <taxon>Candidatus Buchananiibacteriota</taxon>
    </lineage>
</organism>
<name>A0A1G1Y7R9_9BACT</name>
<keyword evidence="3 5" id="KW-0687">Ribonucleoprotein</keyword>
<dbReference type="Proteomes" id="UP000178432">
    <property type="component" value="Unassembled WGS sequence"/>
</dbReference>
<dbReference type="GO" id="GO:1990904">
    <property type="term" value="C:ribonucleoprotein complex"/>
    <property type="evidence" value="ECO:0007669"/>
    <property type="project" value="UniProtKB-KW"/>
</dbReference>
<proteinExistence type="inferred from homology"/>
<reference evidence="6 7" key="1">
    <citation type="journal article" date="2016" name="Nat. Commun.">
        <title>Thousands of microbial genomes shed light on interconnected biogeochemical processes in an aquifer system.</title>
        <authorList>
            <person name="Anantharaman K."/>
            <person name="Brown C.T."/>
            <person name="Hug L.A."/>
            <person name="Sharon I."/>
            <person name="Castelle C.J."/>
            <person name="Probst A.J."/>
            <person name="Thomas B.C."/>
            <person name="Singh A."/>
            <person name="Wilkins M.J."/>
            <person name="Karaoz U."/>
            <person name="Brodie E.L."/>
            <person name="Williams K.H."/>
            <person name="Hubbard S.S."/>
            <person name="Banfield J.F."/>
        </authorList>
    </citation>
    <scope>NUCLEOTIDE SEQUENCE [LARGE SCALE GENOMIC DNA]</scope>
</reference>
<keyword evidence="2 5" id="KW-0689">Ribosomal protein</keyword>
<sequence length="67" mass="7737">MKMKTHQAIAKKIKVTGKKRRKNYLTKHAGQDHFNARESGNATRHKRKNMVVAKADYQNVKNALPYS</sequence>
<comment type="caution">
    <text evidence="6">The sequence shown here is derived from an EMBL/GenBank/DDBJ whole genome shotgun (WGS) entry which is preliminary data.</text>
</comment>
<comment type="similarity">
    <text evidence="1 5">Belongs to the bacterial ribosomal protein bL35 family.</text>
</comment>
<dbReference type="GO" id="GO:0003735">
    <property type="term" value="F:structural constituent of ribosome"/>
    <property type="evidence" value="ECO:0007669"/>
    <property type="project" value="InterPro"/>
</dbReference>
<dbReference type="GO" id="GO:0006412">
    <property type="term" value="P:translation"/>
    <property type="evidence" value="ECO:0007669"/>
    <property type="project" value="InterPro"/>
</dbReference>
<dbReference type="InterPro" id="IPR037229">
    <property type="entry name" value="Ribosomal_bL35_sf"/>
</dbReference>
<dbReference type="InterPro" id="IPR001706">
    <property type="entry name" value="Ribosomal_bL35"/>
</dbReference>
<dbReference type="SUPFAM" id="SSF143034">
    <property type="entry name" value="L35p-like"/>
    <property type="match status" value="1"/>
</dbReference>